<protein>
    <submittedName>
        <fullName evidence="1">Uncharacterized protein</fullName>
    </submittedName>
</protein>
<dbReference type="OrthoDB" id="3253907at2759"/>
<dbReference type="AlphaFoldDB" id="A0A4Y7SAP8"/>
<evidence type="ECO:0000313" key="1">
    <source>
        <dbReference type="EMBL" id="TEB18386.1"/>
    </source>
</evidence>
<proteinExistence type="predicted"/>
<keyword evidence="2" id="KW-1185">Reference proteome</keyword>
<sequence length="132" mass="15011">MTKCKANGQEEIWRLTSSLLRKKNICWAPPEDVGDVLGAMVTDKSDKSPVKEGRKRLKTILIAESAWLIWTLRCTWIMDHGGGAEKAVTANEAGNRWTSLMNNKLNFDILSSNERRYKTKATSRKLVKSTWE</sequence>
<accession>A0A4Y7SAP8</accession>
<evidence type="ECO:0000313" key="2">
    <source>
        <dbReference type="Proteomes" id="UP000298030"/>
    </source>
</evidence>
<dbReference type="Proteomes" id="UP000298030">
    <property type="component" value="Unassembled WGS sequence"/>
</dbReference>
<organism evidence="1 2">
    <name type="scientific">Coprinellus micaceus</name>
    <name type="common">Glistening ink-cap mushroom</name>
    <name type="synonym">Coprinus micaceus</name>
    <dbReference type="NCBI Taxonomy" id="71717"/>
    <lineage>
        <taxon>Eukaryota</taxon>
        <taxon>Fungi</taxon>
        <taxon>Dikarya</taxon>
        <taxon>Basidiomycota</taxon>
        <taxon>Agaricomycotina</taxon>
        <taxon>Agaricomycetes</taxon>
        <taxon>Agaricomycetidae</taxon>
        <taxon>Agaricales</taxon>
        <taxon>Agaricineae</taxon>
        <taxon>Psathyrellaceae</taxon>
        <taxon>Coprinellus</taxon>
    </lineage>
</organism>
<reference evidence="1 2" key="1">
    <citation type="journal article" date="2019" name="Nat. Ecol. Evol.">
        <title>Megaphylogeny resolves global patterns of mushroom evolution.</title>
        <authorList>
            <person name="Varga T."/>
            <person name="Krizsan K."/>
            <person name="Foldi C."/>
            <person name="Dima B."/>
            <person name="Sanchez-Garcia M."/>
            <person name="Sanchez-Ramirez S."/>
            <person name="Szollosi G.J."/>
            <person name="Szarkandi J.G."/>
            <person name="Papp V."/>
            <person name="Albert L."/>
            <person name="Andreopoulos W."/>
            <person name="Angelini C."/>
            <person name="Antonin V."/>
            <person name="Barry K.W."/>
            <person name="Bougher N.L."/>
            <person name="Buchanan P."/>
            <person name="Buyck B."/>
            <person name="Bense V."/>
            <person name="Catcheside P."/>
            <person name="Chovatia M."/>
            <person name="Cooper J."/>
            <person name="Damon W."/>
            <person name="Desjardin D."/>
            <person name="Finy P."/>
            <person name="Geml J."/>
            <person name="Haridas S."/>
            <person name="Hughes K."/>
            <person name="Justo A."/>
            <person name="Karasinski D."/>
            <person name="Kautmanova I."/>
            <person name="Kiss B."/>
            <person name="Kocsube S."/>
            <person name="Kotiranta H."/>
            <person name="LaButti K.M."/>
            <person name="Lechner B.E."/>
            <person name="Liimatainen K."/>
            <person name="Lipzen A."/>
            <person name="Lukacs Z."/>
            <person name="Mihaltcheva S."/>
            <person name="Morgado L.N."/>
            <person name="Niskanen T."/>
            <person name="Noordeloos M.E."/>
            <person name="Ohm R.A."/>
            <person name="Ortiz-Santana B."/>
            <person name="Ovrebo C."/>
            <person name="Racz N."/>
            <person name="Riley R."/>
            <person name="Savchenko A."/>
            <person name="Shiryaev A."/>
            <person name="Soop K."/>
            <person name="Spirin V."/>
            <person name="Szebenyi C."/>
            <person name="Tomsovsky M."/>
            <person name="Tulloss R.E."/>
            <person name="Uehling J."/>
            <person name="Grigoriev I.V."/>
            <person name="Vagvolgyi C."/>
            <person name="Papp T."/>
            <person name="Martin F.M."/>
            <person name="Miettinen O."/>
            <person name="Hibbett D.S."/>
            <person name="Nagy L.G."/>
        </authorList>
    </citation>
    <scope>NUCLEOTIDE SEQUENCE [LARGE SCALE GENOMIC DNA]</scope>
    <source>
        <strain evidence="1 2">FP101781</strain>
    </source>
</reference>
<gene>
    <name evidence="1" type="ORF">FA13DRAFT_1674953</name>
</gene>
<comment type="caution">
    <text evidence="1">The sequence shown here is derived from an EMBL/GenBank/DDBJ whole genome shotgun (WGS) entry which is preliminary data.</text>
</comment>
<name>A0A4Y7SAP8_COPMI</name>
<feature type="non-terminal residue" evidence="1">
    <location>
        <position position="132"/>
    </location>
</feature>
<dbReference type="EMBL" id="QPFP01000261">
    <property type="protein sequence ID" value="TEB18386.1"/>
    <property type="molecule type" value="Genomic_DNA"/>
</dbReference>